<sequence>MNRTVLRRGSAVAFGGLALAAGIVVAGQPASAASDGGSATSGGSTAPGGVSVPGAASAASTADTRDGGGVSTKHLDGACNLYSNGDGDLCLWWTQNFTGSRADFFFADNNLNDNTFLTAGGGQGQRVGNNAESVWNYDRHLTAQVWTGVNYTGTAGTVGPNSGGNFTPTFRNNVESFKWV</sequence>
<name>A0A2I2KIX1_9ACTN</name>
<dbReference type="Proteomes" id="UP000234331">
    <property type="component" value="Unassembled WGS sequence"/>
</dbReference>
<feature type="chain" id="PRO_5039576402" description="Peptidase inhibitor family I36" evidence="2">
    <location>
        <begin position="27"/>
        <end position="180"/>
    </location>
</feature>
<protein>
    <recommendedName>
        <fullName evidence="5">Peptidase inhibitor family I36</fullName>
    </recommendedName>
</protein>
<dbReference type="EMBL" id="FZMO01000007">
    <property type="protein sequence ID" value="SNQ45606.1"/>
    <property type="molecule type" value="Genomic_DNA"/>
</dbReference>
<dbReference type="OrthoDB" id="3217960at2"/>
<evidence type="ECO:0000313" key="3">
    <source>
        <dbReference type="EMBL" id="SNQ45606.1"/>
    </source>
</evidence>
<dbReference type="RefSeq" id="WP_101829753.1">
    <property type="nucleotide sequence ID" value="NZ_FZMO01000007.1"/>
</dbReference>
<evidence type="ECO:0000256" key="2">
    <source>
        <dbReference type="SAM" id="SignalP"/>
    </source>
</evidence>
<feature type="compositionally biased region" description="Low complexity" evidence="1">
    <location>
        <begin position="32"/>
        <end position="62"/>
    </location>
</feature>
<evidence type="ECO:0008006" key="5">
    <source>
        <dbReference type="Google" id="ProtNLM"/>
    </source>
</evidence>
<evidence type="ECO:0000313" key="4">
    <source>
        <dbReference type="Proteomes" id="UP000234331"/>
    </source>
</evidence>
<proteinExistence type="predicted"/>
<evidence type="ECO:0000256" key="1">
    <source>
        <dbReference type="SAM" id="MobiDB-lite"/>
    </source>
</evidence>
<feature type="signal peptide" evidence="2">
    <location>
        <begin position="1"/>
        <end position="26"/>
    </location>
</feature>
<dbReference type="Pfam" id="PF03995">
    <property type="entry name" value="Inhibitor_I36"/>
    <property type="match status" value="1"/>
</dbReference>
<feature type="region of interest" description="Disordered" evidence="1">
    <location>
        <begin position="32"/>
        <end position="69"/>
    </location>
</feature>
<reference evidence="3 4" key="1">
    <citation type="submission" date="2017-06" db="EMBL/GenBank/DDBJ databases">
        <authorList>
            <person name="Kim H.J."/>
            <person name="Triplett B.A."/>
        </authorList>
    </citation>
    <scope>NUCLEOTIDE SEQUENCE [LARGE SCALE GENOMIC DNA]</scope>
    <source>
        <strain evidence="3">FRACA_ARgP5</strain>
    </source>
</reference>
<organism evidence="3 4">
    <name type="scientific">Frankia canadensis</name>
    <dbReference type="NCBI Taxonomy" id="1836972"/>
    <lineage>
        <taxon>Bacteria</taxon>
        <taxon>Bacillati</taxon>
        <taxon>Actinomycetota</taxon>
        <taxon>Actinomycetes</taxon>
        <taxon>Frankiales</taxon>
        <taxon>Frankiaceae</taxon>
        <taxon>Frankia</taxon>
    </lineage>
</organism>
<gene>
    <name evidence="3" type="ORF">FRACA_1040011</name>
</gene>
<accession>A0A2I2KIX1</accession>
<dbReference type="AlphaFoldDB" id="A0A2I2KIX1"/>
<keyword evidence="2" id="KW-0732">Signal</keyword>
<keyword evidence="4" id="KW-1185">Reference proteome</keyword>